<feature type="non-terminal residue" evidence="2">
    <location>
        <position position="469"/>
    </location>
</feature>
<evidence type="ECO:0000313" key="3">
    <source>
        <dbReference type="Proteomes" id="UP000524246"/>
    </source>
</evidence>
<evidence type="ECO:0000256" key="1">
    <source>
        <dbReference type="SAM" id="SignalP"/>
    </source>
</evidence>
<organism evidence="2 3">
    <name type="scientific">SAR324 cluster bacterium</name>
    <dbReference type="NCBI Taxonomy" id="2024889"/>
    <lineage>
        <taxon>Bacteria</taxon>
        <taxon>Deltaproteobacteria</taxon>
        <taxon>SAR324 cluster</taxon>
    </lineage>
</organism>
<keyword evidence="1" id="KW-0732">Signal</keyword>
<dbReference type="Proteomes" id="UP000524246">
    <property type="component" value="Unassembled WGS sequence"/>
</dbReference>
<name>A0A7X9FRW9_9DELT</name>
<feature type="chain" id="PRO_5030542363" evidence="1">
    <location>
        <begin position="22"/>
        <end position="469"/>
    </location>
</feature>
<feature type="signal peptide" evidence="1">
    <location>
        <begin position="1"/>
        <end position="21"/>
    </location>
</feature>
<reference evidence="2 3" key="1">
    <citation type="journal article" date="2020" name="Biotechnol. Biofuels">
        <title>New insights from the biogas microbiome by comprehensive genome-resolved metagenomics of nearly 1600 species originating from multiple anaerobic digesters.</title>
        <authorList>
            <person name="Campanaro S."/>
            <person name="Treu L."/>
            <person name="Rodriguez-R L.M."/>
            <person name="Kovalovszki A."/>
            <person name="Ziels R.M."/>
            <person name="Maus I."/>
            <person name="Zhu X."/>
            <person name="Kougias P.G."/>
            <person name="Basile A."/>
            <person name="Luo G."/>
            <person name="Schluter A."/>
            <person name="Konstantinidis K.T."/>
            <person name="Angelidaki I."/>
        </authorList>
    </citation>
    <scope>NUCLEOTIDE SEQUENCE [LARGE SCALE GENOMIC DNA]</scope>
    <source>
        <strain evidence="2">AS27yjCOA_65</strain>
    </source>
</reference>
<comment type="caution">
    <text evidence="2">The sequence shown here is derived from an EMBL/GenBank/DDBJ whole genome shotgun (WGS) entry which is preliminary data.</text>
</comment>
<dbReference type="AlphaFoldDB" id="A0A7X9FRW9"/>
<evidence type="ECO:0000313" key="2">
    <source>
        <dbReference type="EMBL" id="NMC63173.1"/>
    </source>
</evidence>
<accession>A0A7X9FRW9</accession>
<sequence length="469" mass="49316">MSRPLFFIVCIVCFLSFVSPAASQTVTRLTTNGYPKSAYNISGNGAVAVWIEKAGDIYSMKSINTEGSPVERTLFSTDANSNITGITGPYGGAVQVWHLSLRLSYDGTTAALHVFDRNGSKECFAIVNTTNGSIQVIPAGIPTGMGNQDVALLDPAAFDISDDGSVVLYTISANYLNGTEDASAIVANTPGGSPYRVAGYVAKADGVGPVLTYSSGPNHMGRPSIAGDTVVFAGNPNAQRELPNLSNLYSMPLGGGTASLIGSNLTDPNPINLGSVIFNIYGQAPQRIGNFYPAAGGNPTALSDNDGNSASFPFFDTSIGIAKVAVGAQIWDRIWVIRNGEEVEQIRSNDAQLPAGRHFGAQGCAGGASYETWEALPRNGGKILFTMCGENQQDLFVQNGLKTSLQEPTPTATPTATATPKSANSCSLNVGKACRKKVRPGTMCAFSSRLYKTADGEGIKNAKYNFQRK</sequence>
<dbReference type="EMBL" id="JAAZON010000372">
    <property type="protein sequence ID" value="NMC63173.1"/>
    <property type="molecule type" value="Genomic_DNA"/>
</dbReference>
<protein>
    <submittedName>
        <fullName evidence="2">Uncharacterized protein</fullName>
    </submittedName>
</protein>
<gene>
    <name evidence="2" type="ORF">GYA55_08385</name>
</gene>
<proteinExistence type="predicted"/>